<evidence type="ECO:0000256" key="1">
    <source>
        <dbReference type="SAM" id="SignalP"/>
    </source>
</evidence>
<evidence type="ECO:0000313" key="2">
    <source>
        <dbReference type="EMBL" id="EEW24484.1"/>
    </source>
</evidence>
<dbReference type="STRING" id="371731.Rsw2DRAFT_2547"/>
<dbReference type="EMBL" id="ACYY01000018">
    <property type="protein sequence ID" value="EEW24484.1"/>
    <property type="molecule type" value="Genomic_DNA"/>
</dbReference>
<comment type="caution">
    <text evidence="2">The sequence shown here is derived from an EMBL/GenBank/DDBJ whole genome shotgun (WGS) entry which is preliminary data.</text>
</comment>
<evidence type="ECO:0000313" key="3">
    <source>
        <dbReference type="Proteomes" id="UP000010121"/>
    </source>
</evidence>
<feature type="chain" id="PRO_5002989802" evidence="1">
    <location>
        <begin position="20"/>
        <end position="401"/>
    </location>
</feature>
<dbReference type="Proteomes" id="UP000010121">
    <property type="component" value="Unassembled WGS sequence"/>
</dbReference>
<feature type="signal peptide" evidence="1">
    <location>
        <begin position="1"/>
        <end position="19"/>
    </location>
</feature>
<reference evidence="2 3" key="1">
    <citation type="submission" date="2009-08" db="EMBL/GenBank/DDBJ databases">
        <title>The draft genome of Rhodobacter sp. SW2.</title>
        <authorList>
            <consortium name="US DOE Joint Genome Institute (JGI-PGF)"/>
            <person name="Lucas S."/>
            <person name="Copeland A."/>
            <person name="Lapidus A."/>
            <person name="Glavina del Rio T."/>
            <person name="Tice H."/>
            <person name="Bruce D."/>
            <person name="Goodwin L."/>
            <person name="Pitluck S."/>
            <person name="Larimer F."/>
            <person name="Land M.L."/>
            <person name="Hauser L."/>
            <person name="Emerson D."/>
        </authorList>
    </citation>
    <scope>NUCLEOTIDE SEQUENCE [LARGE SCALE GENOMIC DNA]</scope>
    <source>
        <strain evidence="2 3">SW2</strain>
    </source>
</reference>
<name>C8S3B9_9RHOB</name>
<dbReference type="eggNOG" id="ENOG5030I9V">
    <property type="taxonomic scope" value="Bacteria"/>
</dbReference>
<keyword evidence="1" id="KW-0732">Signal</keyword>
<gene>
    <name evidence="2" type="ORF">Rsw2DRAFT_2547</name>
</gene>
<organism evidence="2 3">
    <name type="scientific">Rhodobacter ferrooxidans</name>
    <dbReference type="NCBI Taxonomy" id="371731"/>
    <lineage>
        <taxon>Bacteria</taxon>
        <taxon>Pseudomonadati</taxon>
        <taxon>Pseudomonadota</taxon>
        <taxon>Alphaproteobacteria</taxon>
        <taxon>Rhodobacterales</taxon>
        <taxon>Rhodobacter group</taxon>
        <taxon>Rhodobacter</taxon>
    </lineage>
</organism>
<dbReference type="OrthoDB" id="9815249at2"/>
<dbReference type="RefSeq" id="WP_008031587.1">
    <property type="nucleotide sequence ID" value="NZ_ACYY01000018.1"/>
</dbReference>
<proteinExistence type="predicted"/>
<keyword evidence="3" id="KW-1185">Reference proteome</keyword>
<sequence length="401" mass="42587">MRALALAASLALVAPSLAAADTALSAEVGAKGLAPTIARLETLASPTDVDRFALGGLRFLRVVEGTLQTRWKVGLTNSMQMLPFLRLPIPENPTPAAFDPAVVAQVFRDAATGLDAARAPLAEIPAGSDFGLEISLADIWFDINADGARDSNESLMNVAGPMIMGWQWSERDPATPAPVIRFDAADAAWLSAYTHLLGGVSEVVLAYDPTAAITKATTASAALYDLNDVHMAPDDFNRQFGEFADIIAMVLGALNQTPDAARATSAHGHFLAMIGDNRDFWTRVALETDNDREWLPNDKQQSALGVTVPPGTAQVWQGVLADAEGLLTGKVLAPYWRLDDSAGVNVGAMFTKPAAIDLIGWIQGADALPYLEKGKLVSGANWNAFAQLVSGEAMLFTLYLN</sequence>
<protein>
    <submittedName>
        <fullName evidence="2">Uncharacterized protein</fullName>
    </submittedName>
</protein>
<dbReference type="AlphaFoldDB" id="C8S3B9"/>
<accession>C8S3B9</accession>